<feature type="region of interest" description="Disordered" evidence="2">
    <location>
        <begin position="198"/>
        <end position="307"/>
    </location>
</feature>
<feature type="compositionally biased region" description="Polar residues" evidence="2">
    <location>
        <begin position="245"/>
        <end position="262"/>
    </location>
</feature>
<sequence>MPKGKRSARASWLFRNKPAVASANNTFGRFNVSINHDESKAEGSIAIQHAVHLEGFPSEQTLDLVLRPESIVACELFLDNHRLPPEVLNLIPTNRNDIWSLSLTMHTPGTVICPTAPLPLSFISTSFGQQFATFAHLCRTTKLQIYLGKDQLQAEHRVRLERFASAIASRKLQANPIDLRSLGGGGGKQETTWNYIHRPLEEESQAEVGAARKRNRVDSDSQQQSGEPSTKIQKFWDVVPPGSPTEVNTPSSRHVTPTSPFMSPTIERSLEDDPSPSITGERSDLRHNEEKRPGLRAYTPPPAYPAGLEATCTPSPALGKTSSPAWGSSIEIKPTFLPPRSATHGFAASPELTQALGGILQQMLPNIIEGAFSSIIGPLIDARLEALVTHKMEALVREKLPLLTHRALHQNMEKFIDELEDGHKRAEVEIAETVDEAKIELNEARDRGIDDIETWAQERLGEFEGDVDEVTKSAVEELEDKTMVLKERLDQHFRGQCRKMRRVHEGVRRKSI</sequence>
<dbReference type="OrthoDB" id="3891782at2759"/>
<accession>A0A9N8KN95</accession>
<protein>
    <submittedName>
        <fullName evidence="3">Uncharacterized protein</fullName>
    </submittedName>
</protein>
<name>A0A9N8KN95_9PEZI</name>
<reference evidence="3" key="1">
    <citation type="submission" date="2020-06" db="EMBL/GenBank/DDBJ databases">
        <authorList>
            <person name="Onetto C."/>
        </authorList>
    </citation>
    <scope>NUCLEOTIDE SEQUENCE</scope>
</reference>
<dbReference type="EMBL" id="CAINUL010000015">
    <property type="protein sequence ID" value="CAD0112952.1"/>
    <property type="molecule type" value="Genomic_DNA"/>
</dbReference>
<proteinExistence type="predicted"/>
<evidence type="ECO:0000313" key="3">
    <source>
        <dbReference type="EMBL" id="CAD0112952.1"/>
    </source>
</evidence>
<gene>
    <name evidence="3" type="ORF">AWRI4620_LOCUS7207</name>
</gene>
<evidence type="ECO:0000313" key="4">
    <source>
        <dbReference type="Proteomes" id="UP000745764"/>
    </source>
</evidence>
<keyword evidence="1" id="KW-0175">Coiled coil</keyword>
<dbReference type="Proteomes" id="UP000745764">
    <property type="component" value="Unassembled WGS sequence"/>
</dbReference>
<feature type="coiled-coil region" evidence="1">
    <location>
        <begin position="416"/>
        <end position="447"/>
    </location>
</feature>
<organism evidence="3 4">
    <name type="scientific">Aureobasidium uvarum</name>
    <dbReference type="NCBI Taxonomy" id="2773716"/>
    <lineage>
        <taxon>Eukaryota</taxon>
        <taxon>Fungi</taxon>
        <taxon>Dikarya</taxon>
        <taxon>Ascomycota</taxon>
        <taxon>Pezizomycotina</taxon>
        <taxon>Dothideomycetes</taxon>
        <taxon>Dothideomycetidae</taxon>
        <taxon>Dothideales</taxon>
        <taxon>Saccotheciaceae</taxon>
        <taxon>Aureobasidium</taxon>
    </lineage>
</organism>
<evidence type="ECO:0000256" key="1">
    <source>
        <dbReference type="SAM" id="Coils"/>
    </source>
</evidence>
<feature type="compositionally biased region" description="Polar residues" evidence="2">
    <location>
        <begin position="220"/>
        <end position="232"/>
    </location>
</feature>
<feature type="compositionally biased region" description="Basic and acidic residues" evidence="2">
    <location>
        <begin position="281"/>
        <end position="293"/>
    </location>
</feature>
<keyword evidence="4" id="KW-1185">Reference proteome</keyword>
<dbReference type="AlphaFoldDB" id="A0A9N8KN95"/>
<evidence type="ECO:0000256" key="2">
    <source>
        <dbReference type="SAM" id="MobiDB-lite"/>
    </source>
</evidence>
<comment type="caution">
    <text evidence="3">The sequence shown here is derived from an EMBL/GenBank/DDBJ whole genome shotgun (WGS) entry which is preliminary data.</text>
</comment>